<feature type="region of interest" description="Disordered" evidence="8">
    <location>
        <begin position="319"/>
        <end position="380"/>
    </location>
</feature>
<proteinExistence type="predicted"/>
<accession>A0A1M2V3W2</accession>
<dbReference type="InterPro" id="IPR011527">
    <property type="entry name" value="ABC1_TM_dom"/>
</dbReference>
<dbReference type="PROSITE" id="PS50893">
    <property type="entry name" value="ABC_TRANSPORTER_2"/>
    <property type="match status" value="1"/>
</dbReference>
<dbReference type="Pfam" id="PF00664">
    <property type="entry name" value="ABC_membrane"/>
    <property type="match status" value="1"/>
</dbReference>
<comment type="subcellular location">
    <subcellularLocation>
        <location evidence="1">Membrane</location>
    </subcellularLocation>
</comment>
<feature type="transmembrane region" description="Helical" evidence="9">
    <location>
        <begin position="434"/>
        <end position="454"/>
    </location>
</feature>
<feature type="transmembrane region" description="Helical" evidence="9">
    <location>
        <begin position="110"/>
        <end position="130"/>
    </location>
</feature>
<dbReference type="GO" id="GO:0016020">
    <property type="term" value="C:membrane"/>
    <property type="evidence" value="ECO:0007669"/>
    <property type="project" value="UniProtKB-SubCell"/>
</dbReference>
<dbReference type="InterPro" id="IPR036640">
    <property type="entry name" value="ABC1_TM_sf"/>
</dbReference>
<feature type="domain" description="ABC transmembrane type-1" evidence="11">
    <location>
        <begin position="390"/>
        <end position="577"/>
    </location>
</feature>
<dbReference type="InterPro" id="IPR017871">
    <property type="entry name" value="ABC_transporter-like_CS"/>
</dbReference>
<dbReference type="OMA" id="WEFANIA"/>
<dbReference type="PROSITE" id="PS50929">
    <property type="entry name" value="ABC_TM1F"/>
    <property type="match status" value="1"/>
</dbReference>
<evidence type="ECO:0000256" key="2">
    <source>
        <dbReference type="ARBA" id="ARBA00022448"/>
    </source>
</evidence>
<name>A0A1M2V3W2_TRAPU</name>
<dbReference type="PROSITE" id="PS00211">
    <property type="entry name" value="ABC_TRANSPORTER_1"/>
    <property type="match status" value="1"/>
</dbReference>
<dbReference type="Pfam" id="PF00005">
    <property type="entry name" value="ABC_tran"/>
    <property type="match status" value="1"/>
</dbReference>
<protein>
    <submittedName>
        <fullName evidence="12">ATP-binding cassette transporter abc4</fullName>
    </submittedName>
</protein>
<dbReference type="Proteomes" id="UP000184267">
    <property type="component" value="Unassembled WGS sequence"/>
</dbReference>
<reference evidence="12 13" key="1">
    <citation type="submission" date="2016-10" db="EMBL/GenBank/DDBJ databases">
        <title>Genome sequence of the basidiomycete white-rot fungus Trametes pubescens.</title>
        <authorList>
            <person name="Makela M.R."/>
            <person name="Granchi Z."/>
            <person name="Peng M."/>
            <person name="De Vries R.P."/>
            <person name="Grigoriev I."/>
            <person name="Riley R."/>
            <person name="Hilden K."/>
        </authorList>
    </citation>
    <scope>NUCLEOTIDE SEQUENCE [LARGE SCALE GENOMIC DNA]</scope>
    <source>
        <strain evidence="12 13">FBCC735</strain>
    </source>
</reference>
<evidence type="ECO:0000256" key="8">
    <source>
        <dbReference type="SAM" id="MobiDB-lite"/>
    </source>
</evidence>
<sequence>MAVGGTAIFTCQLVQFLVVLSLLGISVSTVLGRNSIYESLELDIQVAHCVFYIYVGMLELLAILGKSPLEHRAFAHASLLLAVAWCVYLYRDVWPLATFTESPADLGEGSILWVKVALLFLGGVVIPLLAPRKYTPLDAKKEQRELAPEQTASILSCLSYSFVESFVWRAWRIPRLTYEMLPPLPEYDYLTNLKRKSFPYLDPLQTKSRRHIAFGLIRIFGSHLCKLAVVDFVMAVVSFGAPLSVNRLLTYLATGGVDAQIRPWFWIVLFFFSTSTRDTLIQWLTFNYTRINIRVQAIVTDLVFEHALRIRVKAETADSVDEGEAEASDDTVVGTPDSQEAASQDDGATTDAAGASSTTTSTSTKGKGKATPKSADPEADRAKQNVHLMGRINNLVSSDLQNINDLSMMIIFWTVEMPFHVLFCTIFLYQVLGWSGVVGIVITACSLPIPGYFAKRVKGLQTERMKRTDARVQTVTEMMNVIRMIKLFGWEDRMASQLDEKREAELQSVRRTRILNACVGLFNYASPYLVMVLTFATYTVIMKHELTASAVFSSMTVFEMLRRAMQGSFMLLPMTTQAWVSLGRISDFLWNTELIDEFEGGNDPEDAILGQNSVPEDRMGVIGIRHASFTWSKGTAASRTPGGTRKRHFVLTVDDELLFHPGKINLIVGPTGSGKTSLLMALLGELHYIPSGPDSYVNLPRENGVAYAAQESWVQNDTIRNNIVFGAPYDQARYEKVIEQCALGQDLSLFEAGDQTEVGEKGITLSGGQKARITLARTVYSSADILLLDDILAALDVHTSKWVVEQCLKGDLLRGRTVILVGLSQDPQYRSG</sequence>
<evidence type="ECO:0000256" key="6">
    <source>
        <dbReference type="ARBA" id="ARBA00022989"/>
    </source>
</evidence>
<feature type="transmembrane region" description="Helical" evidence="9">
    <location>
        <begin position="410"/>
        <end position="428"/>
    </location>
</feature>
<dbReference type="GO" id="GO:0140359">
    <property type="term" value="F:ABC-type transporter activity"/>
    <property type="evidence" value="ECO:0007669"/>
    <property type="project" value="InterPro"/>
</dbReference>
<dbReference type="GO" id="GO:0016887">
    <property type="term" value="F:ATP hydrolysis activity"/>
    <property type="evidence" value="ECO:0007669"/>
    <property type="project" value="InterPro"/>
</dbReference>
<evidence type="ECO:0000256" key="5">
    <source>
        <dbReference type="ARBA" id="ARBA00022840"/>
    </source>
</evidence>
<dbReference type="AlphaFoldDB" id="A0A1M2V3W2"/>
<dbReference type="SMART" id="SM00382">
    <property type="entry name" value="AAA"/>
    <property type="match status" value="1"/>
</dbReference>
<dbReference type="InterPro" id="IPR027417">
    <property type="entry name" value="P-loop_NTPase"/>
</dbReference>
<organism evidence="12 13">
    <name type="scientific">Trametes pubescens</name>
    <name type="common">White-rot fungus</name>
    <dbReference type="NCBI Taxonomy" id="154538"/>
    <lineage>
        <taxon>Eukaryota</taxon>
        <taxon>Fungi</taxon>
        <taxon>Dikarya</taxon>
        <taxon>Basidiomycota</taxon>
        <taxon>Agaricomycotina</taxon>
        <taxon>Agaricomycetes</taxon>
        <taxon>Polyporales</taxon>
        <taxon>Polyporaceae</taxon>
        <taxon>Trametes</taxon>
    </lineage>
</organism>
<feature type="compositionally biased region" description="Low complexity" evidence="8">
    <location>
        <begin position="341"/>
        <end position="374"/>
    </location>
</feature>
<feature type="compositionally biased region" description="Acidic residues" evidence="8">
    <location>
        <begin position="319"/>
        <end position="329"/>
    </location>
</feature>
<evidence type="ECO:0000259" key="10">
    <source>
        <dbReference type="PROSITE" id="PS50893"/>
    </source>
</evidence>
<evidence type="ECO:0000259" key="11">
    <source>
        <dbReference type="PROSITE" id="PS50929"/>
    </source>
</evidence>
<evidence type="ECO:0000313" key="13">
    <source>
        <dbReference type="Proteomes" id="UP000184267"/>
    </source>
</evidence>
<keyword evidence="7 9" id="KW-0472">Membrane</keyword>
<evidence type="ECO:0000256" key="7">
    <source>
        <dbReference type="ARBA" id="ARBA00023136"/>
    </source>
</evidence>
<dbReference type="CDD" id="cd18596">
    <property type="entry name" value="ABC_6TM_VMR1_D1_like"/>
    <property type="match status" value="1"/>
</dbReference>
<feature type="transmembrane region" description="Helical" evidence="9">
    <location>
        <begin position="7"/>
        <end position="32"/>
    </location>
</feature>
<evidence type="ECO:0000256" key="9">
    <source>
        <dbReference type="SAM" id="Phobius"/>
    </source>
</evidence>
<feature type="transmembrane region" description="Helical" evidence="9">
    <location>
        <begin position="224"/>
        <end position="244"/>
    </location>
</feature>
<evidence type="ECO:0000256" key="4">
    <source>
        <dbReference type="ARBA" id="ARBA00022741"/>
    </source>
</evidence>
<dbReference type="InterPro" id="IPR003593">
    <property type="entry name" value="AAA+_ATPase"/>
</dbReference>
<dbReference type="SUPFAM" id="SSF90123">
    <property type="entry name" value="ABC transporter transmembrane region"/>
    <property type="match status" value="1"/>
</dbReference>
<evidence type="ECO:0000313" key="12">
    <source>
        <dbReference type="EMBL" id="OJT02282.1"/>
    </source>
</evidence>
<comment type="caution">
    <text evidence="12">The sequence shown here is derived from an EMBL/GenBank/DDBJ whole genome shotgun (WGS) entry which is preliminary data.</text>
</comment>
<evidence type="ECO:0000256" key="3">
    <source>
        <dbReference type="ARBA" id="ARBA00022692"/>
    </source>
</evidence>
<keyword evidence="2" id="KW-0813">Transport</keyword>
<dbReference type="OrthoDB" id="6500128at2759"/>
<feature type="transmembrane region" description="Helical" evidence="9">
    <location>
        <begin position="44"/>
        <end position="64"/>
    </location>
</feature>
<dbReference type="PANTHER" id="PTHR24223:SF356">
    <property type="entry name" value="ATP-BINDING CASSETTE TRANSPORTER ABC4"/>
    <property type="match status" value="1"/>
</dbReference>
<dbReference type="InterPro" id="IPR050173">
    <property type="entry name" value="ABC_transporter_C-like"/>
</dbReference>
<keyword evidence="3 9" id="KW-0812">Transmembrane</keyword>
<feature type="domain" description="ABC transporter" evidence="10">
    <location>
        <begin position="624"/>
        <end position="832"/>
    </location>
</feature>
<gene>
    <name evidence="12" type="ORF">TRAPUB_7198</name>
</gene>
<feature type="transmembrane region" description="Helical" evidence="9">
    <location>
        <begin position="514"/>
        <end position="538"/>
    </location>
</feature>
<evidence type="ECO:0000256" key="1">
    <source>
        <dbReference type="ARBA" id="ARBA00004370"/>
    </source>
</evidence>
<dbReference type="GO" id="GO:0005524">
    <property type="term" value="F:ATP binding"/>
    <property type="evidence" value="ECO:0007669"/>
    <property type="project" value="UniProtKB-KW"/>
</dbReference>
<keyword evidence="13" id="KW-1185">Reference proteome</keyword>
<dbReference type="SUPFAM" id="SSF52540">
    <property type="entry name" value="P-loop containing nucleoside triphosphate hydrolases"/>
    <property type="match status" value="1"/>
</dbReference>
<dbReference type="PANTHER" id="PTHR24223">
    <property type="entry name" value="ATP-BINDING CASSETTE SUB-FAMILY C"/>
    <property type="match status" value="1"/>
</dbReference>
<dbReference type="InterPro" id="IPR003439">
    <property type="entry name" value="ABC_transporter-like_ATP-bd"/>
</dbReference>
<dbReference type="EMBL" id="MNAD01001683">
    <property type="protein sequence ID" value="OJT02282.1"/>
    <property type="molecule type" value="Genomic_DNA"/>
</dbReference>
<dbReference type="Gene3D" id="3.40.50.300">
    <property type="entry name" value="P-loop containing nucleotide triphosphate hydrolases"/>
    <property type="match status" value="1"/>
</dbReference>
<keyword evidence="5 12" id="KW-0067">ATP-binding</keyword>
<dbReference type="Gene3D" id="1.20.1560.10">
    <property type="entry name" value="ABC transporter type 1, transmembrane domain"/>
    <property type="match status" value="1"/>
</dbReference>
<keyword evidence="6 9" id="KW-1133">Transmembrane helix</keyword>
<feature type="transmembrane region" description="Helical" evidence="9">
    <location>
        <begin position="264"/>
        <end position="286"/>
    </location>
</feature>
<feature type="transmembrane region" description="Helical" evidence="9">
    <location>
        <begin position="73"/>
        <end position="90"/>
    </location>
</feature>
<dbReference type="STRING" id="154538.A0A1M2V3W2"/>
<keyword evidence="4" id="KW-0547">Nucleotide-binding</keyword>